<keyword evidence="4" id="KW-1133">Transmembrane helix</keyword>
<dbReference type="InterPro" id="IPR020084">
    <property type="entry name" value="NUDIX_hydrolase_CS"/>
</dbReference>
<dbReference type="EMBL" id="MGFG01000021">
    <property type="protein sequence ID" value="OGM00881.1"/>
    <property type="molecule type" value="Genomic_DNA"/>
</dbReference>
<organism evidence="6 7">
    <name type="scientific">Candidatus Uhrbacteria bacterium RIFOXYC2_FULL_47_19</name>
    <dbReference type="NCBI Taxonomy" id="1802424"/>
    <lineage>
        <taxon>Bacteria</taxon>
        <taxon>Candidatus Uhriibacteriota</taxon>
    </lineage>
</organism>
<evidence type="ECO:0000256" key="1">
    <source>
        <dbReference type="ARBA" id="ARBA00001946"/>
    </source>
</evidence>
<comment type="cofactor">
    <cofactor evidence="1">
        <name>Mg(2+)</name>
        <dbReference type="ChEBI" id="CHEBI:18420"/>
    </cofactor>
</comment>
<feature type="transmembrane region" description="Helical" evidence="4">
    <location>
        <begin position="13"/>
        <end position="33"/>
    </location>
</feature>
<evidence type="ECO:0000313" key="6">
    <source>
        <dbReference type="EMBL" id="OGM00881.1"/>
    </source>
</evidence>
<dbReference type="Proteomes" id="UP000176988">
    <property type="component" value="Unassembled WGS sequence"/>
</dbReference>
<dbReference type="InterPro" id="IPR020476">
    <property type="entry name" value="Nudix_hydrolase"/>
</dbReference>
<dbReference type="SUPFAM" id="SSF55811">
    <property type="entry name" value="Nudix"/>
    <property type="match status" value="1"/>
</dbReference>
<dbReference type="AlphaFoldDB" id="A0A1F7WDH9"/>
<name>A0A1F7WDH9_9BACT</name>
<dbReference type="PRINTS" id="PR00502">
    <property type="entry name" value="NUDIXFAMILY"/>
</dbReference>
<gene>
    <name evidence="6" type="ORF">A2480_00060</name>
</gene>
<keyword evidence="4" id="KW-0472">Membrane</keyword>
<evidence type="ECO:0000259" key="5">
    <source>
        <dbReference type="PROSITE" id="PS51462"/>
    </source>
</evidence>
<dbReference type="InterPro" id="IPR000086">
    <property type="entry name" value="NUDIX_hydrolase_dom"/>
</dbReference>
<protein>
    <recommendedName>
        <fullName evidence="5">Nudix hydrolase domain-containing protein</fullName>
    </recommendedName>
</protein>
<keyword evidence="2 3" id="KW-0378">Hydrolase</keyword>
<dbReference type="PANTHER" id="PTHR43046">
    <property type="entry name" value="GDP-MANNOSE MANNOSYL HYDROLASE"/>
    <property type="match status" value="1"/>
</dbReference>
<dbReference type="GO" id="GO:0016787">
    <property type="term" value="F:hydrolase activity"/>
    <property type="evidence" value="ECO:0007669"/>
    <property type="project" value="UniProtKB-KW"/>
</dbReference>
<sequence>MLYRIYKILPVKIRWLISYFYAPKFLIGVIAFIHKDGQLLLLKNKYQYDWSLPGGFIKKGEDIHSAIKREIKEEVGLIVVVKRVLDIKNSAKKSILDIILDCEIVGGSLKIDEKEVEQAKFYNPDSIPDLISYEQEDYVKQYKKFS</sequence>
<dbReference type="InterPro" id="IPR015797">
    <property type="entry name" value="NUDIX_hydrolase-like_dom_sf"/>
</dbReference>
<feature type="domain" description="Nudix hydrolase" evidence="5">
    <location>
        <begin position="22"/>
        <end position="143"/>
    </location>
</feature>
<accession>A0A1F7WDH9</accession>
<dbReference type="PROSITE" id="PS00893">
    <property type="entry name" value="NUDIX_BOX"/>
    <property type="match status" value="1"/>
</dbReference>
<evidence type="ECO:0000256" key="4">
    <source>
        <dbReference type="SAM" id="Phobius"/>
    </source>
</evidence>
<dbReference type="PANTHER" id="PTHR43046:SF14">
    <property type="entry name" value="MUTT_NUDIX FAMILY PROTEIN"/>
    <property type="match status" value="1"/>
</dbReference>
<comment type="similarity">
    <text evidence="3">Belongs to the Nudix hydrolase family.</text>
</comment>
<dbReference type="Pfam" id="PF00293">
    <property type="entry name" value="NUDIX"/>
    <property type="match status" value="1"/>
</dbReference>
<reference evidence="6 7" key="1">
    <citation type="journal article" date="2016" name="Nat. Commun.">
        <title>Thousands of microbial genomes shed light on interconnected biogeochemical processes in an aquifer system.</title>
        <authorList>
            <person name="Anantharaman K."/>
            <person name="Brown C.T."/>
            <person name="Hug L.A."/>
            <person name="Sharon I."/>
            <person name="Castelle C.J."/>
            <person name="Probst A.J."/>
            <person name="Thomas B.C."/>
            <person name="Singh A."/>
            <person name="Wilkins M.J."/>
            <person name="Karaoz U."/>
            <person name="Brodie E.L."/>
            <person name="Williams K.H."/>
            <person name="Hubbard S.S."/>
            <person name="Banfield J.F."/>
        </authorList>
    </citation>
    <scope>NUCLEOTIDE SEQUENCE [LARGE SCALE GENOMIC DNA]</scope>
</reference>
<evidence type="ECO:0000256" key="3">
    <source>
        <dbReference type="RuleBase" id="RU003476"/>
    </source>
</evidence>
<comment type="caution">
    <text evidence="6">The sequence shown here is derived from an EMBL/GenBank/DDBJ whole genome shotgun (WGS) entry which is preliminary data.</text>
</comment>
<dbReference type="Gene3D" id="3.90.79.10">
    <property type="entry name" value="Nucleoside Triphosphate Pyrophosphohydrolase"/>
    <property type="match status" value="1"/>
</dbReference>
<keyword evidence="4" id="KW-0812">Transmembrane</keyword>
<dbReference type="PROSITE" id="PS51462">
    <property type="entry name" value="NUDIX"/>
    <property type="match status" value="1"/>
</dbReference>
<evidence type="ECO:0000313" key="7">
    <source>
        <dbReference type="Proteomes" id="UP000176988"/>
    </source>
</evidence>
<dbReference type="STRING" id="1802424.A2480_00060"/>
<proteinExistence type="inferred from homology"/>
<evidence type="ECO:0000256" key="2">
    <source>
        <dbReference type="ARBA" id="ARBA00022801"/>
    </source>
</evidence>